<feature type="domain" description="Rhodopsin" evidence="8">
    <location>
        <begin position="31"/>
        <end position="272"/>
    </location>
</feature>
<dbReference type="PANTHER" id="PTHR33048">
    <property type="entry name" value="PTH11-LIKE INTEGRAL MEMBRANE PROTEIN (AFU_ORTHOLOGUE AFUA_5G11245)"/>
    <property type="match status" value="1"/>
</dbReference>
<reference evidence="9 10" key="1">
    <citation type="journal article" date="2016" name="Genome Biol. Evol.">
        <title>Divergent and convergent evolution of fungal pathogenicity.</title>
        <authorList>
            <person name="Shang Y."/>
            <person name="Xiao G."/>
            <person name="Zheng P."/>
            <person name="Cen K."/>
            <person name="Zhan S."/>
            <person name="Wang C."/>
        </authorList>
    </citation>
    <scope>NUCLEOTIDE SEQUENCE [LARGE SCALE GENOMIC DNA]</scope>
    <source>
        <strain evidence="9 10">ARSEF 2679</strain>
    </source>
</reference>
<evidence type="ECO:0000256" key="5">
    <source>
        <dbReference type="ARBA" id="ARBA00038359"/>
    </source>
</evidence>
<dbReference type="STRING" id="1081104.A0A167YBS7"/>
<keyword evidence="4 7" id="KW-0472">Membrane</keyword>
<dbReference type="RefSeq" id="XP_018705155.1">
    <property type="nucleotide sequence ID" value="XM_018847575.1"/>
</dbReference>
<keyword evidence="3 7" id="KW-1133">Transmembrane helix</keyword>
<sequence>MAKVDLTEYNGGRLVGATIALLVLSWITIGLRTYTRAVIMRSFQSDDWLMLVAQVIFTAMCAFILEGVRRGMGKHNAAIGTDDDRVAALMWQAIATIAYILAMMFVKLSIGVFLLRLSAKKVYSIIIKISLVVVTLYTLGVFFWDVFQCMPVAKQWDYRITEGHCASGQDIINAAYAISVLTVVSDWFYALLPIPMLWNVKMTKQAKVTVVLILGLGIFASIATLIRVKFLAGLTETDDLLFSATDALLWSMVEPGVAIIASSLATIRPLLRVLKIRGFESTHRTRSTGLSAKKQGNSLPGYGPNDVSLHRVTVVDSESRSEALAYDEYHRHAAGLSSHPPPLSYNQDPMLGNKVSISAGESSSNPHNTRVRGDSKSEVYIIEGKMVSPTWSPREYPSSDRSLEDISALEEQSQDLGHSTSNGNGRRR</sequence>
<dbReference type="OrthoDB" id="4682787at2759"/>
<feature type="compositionally biased region" description="Polar residues" evidence="6">
    <location>
        <begin position="287"/>
        <end position="298"/>
    </location>
</feature>
<evidence type="ECO:0000259" key="8">
    <source>
        <dbReference type="Pfam" id="PF20684"/>
    </source>
</evidence>
<comment type="similarity">
    <text evidence="5">Belongs to the SAT4 family.</text>
</comment>
<keyword evidence="10" id="KW-1185">Reference proteome</keyword>
<dbReference type="EMBL" id="AZHB01000008">
    <property type="protein sequence ID" value="OAA66131.1"/>
    <property type="molecule type" value="Genomic_DNA"/>
</dbReference>
<feature type="transmembrane region" description="Helical" evidence="7">
    <location>
        <begin position="88"/>
        <end position="115"/>
    </location>
</feature>
<evidence type="ECO:0000256" key="4">
    <source>
        <dbReference type="ARBA" id="ARBA00023136"/>
    </source>
</evidence>
<dbReference type="Proteomes" id="UP000076744">
    <property type="component" value="Unassembled WGS sequence"/>
</dbReference>
<dbReference type="GO" id="GO:0016020">
    <property type="term" value="C:membrane"/>
    <property type="evidence" value="ECO:0007669"/>
    <property type="project" value="UniProtKB-SubCell"/>
</dbReference>
<evidence type="ECO:0000313" key="10">
    <source>
        <dbReference type="Proteomes" id="UP000076744"/>
    </source>
</evidence>
<protein>
    <recommendedName>
        <fullName evidence="8">Rhodopsin domain-containing protein</fullName>
    </recommendedName>
</protein>
<feature type="region of interest" description="Disordered" evidence="6">
    <location>
        <begin position="285"/>
        <end position="304"/>
    </location>
</feature>
<organism evidence="9 10">
    <name type="scientific">Cordyceps fumosorosea (strain ARSEF 2679)</name>
    <name type="common">Isaria fumosorosea</name>
    <dbReference type="NCBI Taxonomy" id="1081104"/>
    <lineage>
        <taxon>Eukaryota</taxon>
        <taxon>Fungi</taxon>
        <taxon>Dikarya</taxon>
        <taxon>Ascomycota</taxon>
        <taxon>Pezizomycotina</taxon>
        <taxon>Sordariomycetes</taxon>
        <taxon>Hypocreomycetidae</taxon>
        <taxon>Hypocreales</taxon>
        <taxon>Cordycipitaceae</taxon>
        <taxon>Cordyceps</taxon>
    </lineage>
</organism>
<feature type="compositionally biased region" description="Polar residues" evidence="6">
    <location>
        <begin position="410"/>
        <end position="428"/>
    </location>
</feature>
<feature type="region of interest" description="Disordered" evidence="6">
    <location>
        <begin position="335"/>
        <end position="428"/>
    </location>
</feature>
<feature type="transmembrane region" description="Helical" evidence="7">
    <location>
        <begin position="176"/>
        <end position="198"/>
    </location>
</feature>
<feature type="transmembrane region" description="Helical" evidence="7">
    <location>
        <begin position="248"/>
        <end position="267"/>
    </location>
</feature>
<feature type="transmembrane region" description="Helical" evidence="7">
    <location>
        <begin position="47"/>
        <end position="68"/>
    </location>
</feature>
<feature type="compositionally biased region" description="Polar residues" evidence="6">
    <location>
        <begin position="355"/>
        <end position="368"/>
    </location>
</feature>
<dbReference type="GeneID" id="30020261"/>
<dbReference type="Pfam" id="PF20684">
    <property type="entry name" value="Fung_rhodopsin"/>
    <property type="match status" value="1"/>
</dbReference>
<accession>A0A167YBS7</accession>
<comment type="caution">
    <text evidence="9">The sequence shown here is derived from an EMBL/GenBank/DDBJ whole genome shotgun (WGS) entry which is preliminary data.</text>
</comment>
<dbReference type="AlphaFoldDB" id="A0A167YBS7"/>
<dbReference type="InterPro" id="IPR052337">
    <property type="entry name" value="SAT4-like"/>
</dbReference>
<evidence type="ECO:0000256" key="6">
    <source>
        <dbReference type="SAM" id="MobiDB-lite"/>
    </source>
</evidence>
<feature type="transmembrane region" description="Helical" evidence="7">
    <location>
        <begin position="210"/>
        <end position="228"/>
    </location>
</feature>
<keyword evidence="2 7" id="KW-0812">Transmembrane</keyword>
<evidence type="ECO:0000313" key="9">
    <source>
        <dbReference type="EMBL" id="OAA66131.1"/>
    </source>
</evidence>
<feature type="transmembrane region" description="Helical" evidence="7">
    <location>
        <begin position="14"/>
        <end position="35"/>
    </location>
</feature>
<evidence type="ECO:0000256" key="7">
    <source>
        <dbReference type="SAM" id="Phobius"/>
    </source>
</evidence>
<proteinExistence type="inferred from homology"/>
<evidence type="ECO:0000256" key="2">
    <source>
        <dbReference type="ARBA" id="ARBA00022692"/>
    </source>
</evidence>
<evidence type="ECO:0000256" key="3">
    <source>
        <dbReference type="ARBA" id="ARBA00022989"/>
    </source>
</evidence>
<dbReference type="InterPro" id="IPR049326">
    <property type="entry name" value="Rhodopsin_dom_fungi"/>
</dbReference>
<evidence type="ECO:0000256" key="1">
    <source>
        <dbReference type="ARBA" id="ARBA00004141"/>
    </source>
</evidence>
<dbReference type="PANTHER" id="PTHR33048:SF96">
    <property type="entry name" value="INTEGRAL MEMBRANE PROTEIN"/>
    <property type="match status" value="1"/>
</dbReference>
<gene>
    <name evidence="9" type="ORF">ISF_03969</name>
</gene>
<feature type="transmembrane region" description="Helical" evidence="7">
    <location>
        <begin position="122"/>
        <end position="144"/>
    </location>
</feature>
<comment type="subcellular location">
    <subcellularLocation>
        <location evidence="1">Membrane</location>
        <topology evidence="1">Multi-pass membrane protein</topology>
    </subcellularLocation>
</comment>
<name>A0A167YBS7_CORFA</name>